<reference evidence="3" key="8">
    <citation type="submission" date="2012-08" db="EMBL/GenBank/DDBJ databases">
        <title>The Second Rice Annotation Project Meeting (RAP2).</title>
        <authorList>
            <consortium name="The Rice Annotation Project (RAP)"/>
        </authorList>
    </citation>
    <scope>NUCLEOTIDE SEQUENCE</scope>
</reference>
<dbReference type="Gramene" id="Os06t0510200-01">
    <property type="protein sequence ID" value="Os06t0510200-01"/>
    <property type="gene ID" value="Os06g0510200"/>
</dbReference>
<organism evidence="3 4">
    <name type="scientific">Oryza sativa subsp. japonica</name>
    <name type="common">Rice</name>
    <dbReference type="NCBI Taxonomy" id="39947"/>
    <lineage>
        <taxon>Eukaryota</taxon>
        <taxon>Viridiplantae</taxon>
        <taxon>Streptophyta</taxon>
        <taxon>Embryophyta</taxon>
        <taxon>Tracheophyta</taxon>
        <taxon>Spermatophyta</taxon>
        <taxon>Magnoliopsida</taxon>
        <taxon>Liliopsida</taxon>
        <taxon>Poales</taxon>
        <taxon>Poaceae</taxon>
        <taxon>BOP clade</taxon>
        <taxon>Oryzoideae</taxon>
        <taxon>Oryzeae</taxon>
        <taxon>Oryzinae</taxon>
        <taxon>Oryza</taxon>
        <taxon>Oryza sativa</taxon>
    </lineage>
</organism>
<dbReference type="KEGG" id="dosa:Os06g0510200"/>
<evidence type="ECO:0000313" key="4">
    <source>
        <dbReference type="Proteomes" id="UP000000763"/>
    </source>
</evidence>
<feature type="region of interest" description="Disordered" evidence="1">
    <location>
        <begin position="21"/>
        <end position="133"/>
    </location>
</feature>
<evidence type="ECO:0000313" key="2">
    <source>
        <dbReference type="EMBL" id="BAD62231.1"/>
    </source>
</evidence>
<reference evidence="3" key="5">
    <citation type="journal article" date="2008" name="Nucleic Acids Res.">
        <title>The Rice Annotation Project Database (RAP-DB): 2008 update.</title>
        <authorList>
            <consortium name="The Rice Annotation Project (RAP)"/>
            <person name="Tanaka T."/>
            <person name="Antonio B.A."/>
            <person name="Kikuchi S."/>
            <person name="Matsumoto T."/>
            <person name="Nagamura Y."/>
            <person name="Numa H."/>
            <person name="Sakai H."/>
            <person name="Wu J."/>
            <person name="Itoh T."/>
            <person name="Sasaki T."/>
            <person name="Aono R."/>
            <person name="Fujii Y."/>
            <person name="Habara T."/>
            <person name="Harada E."/>
            <person name="Kanno M."/>
            <person name="Kawahara Y."/>
            <person name="Kawashima H."/>
            <person name="Kubooka H."/>
            <person name="Matsuya A."/>
            <person name="Nakaoka H."/>
            <person name="Saichi N."/>
            <person name="Sanbonmatsu R."/>
            <person name="Sato Y."/>
            <person name="Shinso Y."/>
            <person name="Suzuki M."/>
            <person name="Takeda J."/>
            <person name="Tanino M."/>
            <person name="Todokoro F."/>
            <person name="Yamaguchi K."/>
            <person name="Yamamoto N."/>
            <person name="Yamasaki C."/>
            <person name="Imanishi T."/>
            <person name="Okido T."/>
            <person name="Tada M."/>
            <person name="Ikeo K."/>
            <person name="Tateno Y."/>
            <person name="Gojobori T."/>
            <person name="Lin Y.C."/>
            <person name="Wei F.J."/>
            <person name="Hsing Y.I."/>
            <person name="Zhao Q."/>
            <person name="Han B."/>
            <person name="Kramer M.R."/>
            <person name="McCombie R.W."/>
            <person name="Lonsdale D."/>
            <person name="O'Donovan C.C."/>
            <person name="Whitfield E.J."/>
            <person name="Apweiler R."/>
            <person name="Koyanagi K.O."/>
            <person name="Khurana J.P."/>
            <person name="Raghuvanshi S."/>
            <person name="Singh N.K."/>
            <person name="Tyagi A.K."/>
            <person name="Haberer G."/>
            <person name="Fujisawa M."/>
            <person name="Hosokawa S."/>
            <person name="Ito Y."/>
            <person name="Ikawa H."/>
            <person name="Shibata M."/>
            <person name="Yamamoto M."/>
            <person name="Bruskiewich R.M."/>
            <person name="Hoen D.R."/>
            <person name="Bureau TE."/>
            <person name="Namiki N."/>
            <person name="Ohyanagi H."/>
            <person name="Sakai Y."/>
            <person name="Nobushima S."/>
            <person name="Sakata K."/>
            <person name="Barrero R.A."/>
            <person name="Sato Y."/>
            <person name="Souvorov A."/>
            <person name="Smith-White B."/>
            <person name="Tatusova T."/>
            <person name="An S."/>
            <person name="An G."/>
            <person name="OOta S."/>
            <person name="Fuks G."/>
            <person name="Messing J."/>
            <person name="Christie K.R."/>
            <person name="Lieberherr D."/>
            <person name="Kim H."/>
            <person name="Zuccolo A."/>
            <person name="Wing R.A."/>
            <person name="Nobuta K."/>
            <person name="Green P.J."/>
            <person name="Lu C."/>
            <person name="Meyers BC."/>
            <person name="Chaparro C."/>
            <person name="Piegu B."/>
            <person name="Panaud O."/>
            <person name="Echeverria M."/>
        </authorList>
    </citation>
    <scope>NUCLEOTIDE SEQUENCE</scope>
</reference>
<dbReference type="EMBL" id="AP008212">
    <property type="protein sequence ID" value="BAH93542.1"/>
    <property type="molecule type" value="Genomic_DNA"/>
</dbReference>
<sequence>MEAKVATVTRPPPSLFMVRTASHMGSSMPALPRCRRGGSRRSRCDSPTAPTRRRSGRRTWGGSSRRETCAPAPRPPPSGRCRRRRAPLPHPSARPGRGSSGTPPGAVNPPRRSERERERDGRDGCGDSDDDDMRMDAALRVGLMATWMKTALRIPSHAPSRFPRSTRSAHATMSLLGSPPPMCGNNGGCSESEAEAAITAVAASSSSSSVGLSLRAGDEPSTSAWAASGDARAW</sequence>
<proteinExistence type="predicted"/>
<feature type="compositionally biased region" description="Basic and acidic residues" evidence="1">
    <location>
        <begin position="111"/>
        <end position="125"/>
    </location>
</feature>
<feature type="compositionally biased region" description="Low complexity" evidence="1">
    <location>
        <begin position="91"/>
        <end position="105"/>
    </location>
</feature>
<accession>C7J474</accession>
<reference evidence="3" key="4">
    <citation type="journal article" date="2007" name="Genome Res.">
        <title>Curated Genome Annotation of Oryza sativa ssp. japonica and Comparative Genome Analysis with Arabidopsis thaliana.</title>
        <authorList>
            <consortium name="The Rice Annotation Project (RAP)"/>
            <person name="Itoh T."/>
            <person name="Tanaka T."/>
            <person name="Barrero R.A."/>
            <person name="Yamasaki C."/>
            <person name="Fujii Y."/>
            <person name="Hilton P.B."/>
            <person name="Antonio B.A."/>
            <person name="Aono H."/>
            <person name="Apweiler R."/>
            <person name="Bruskiewich R."/>
            <person name="Bureau T."/>
            <person name="Burr F."/>
            <person name="Costa de Oliveira A."/>
            <person name="Fuks G."/>
            <person name="Habara T."/>
            <person name="Haberer G."/>
            <person name="Han B."/>
            <person name="Harada E."/>
            <person name="Hiraki A.T."/>
            <person name="Hirochika H."/>
            <person name="Hoen D."/>
            <person name="Hokari H."/>
            <person name="Hosokawa S."/>
            <person name="Hsing Y."/>
            <person name="Ikawa H."/>
            <person name="Ikeo K."/>
            <person name="Imanishi T."/>
            <person name="Ito Y."/>
            <person name="Jaiswal P."/>
            <person name="Kanno M."/>
            <person name="Kawahara Y."/>
            <person name="Kawamura T."/>
            <person name="Kawashima H."/>
            <person name="Khurana J.P."/>
            <person name="Kikuchi S."/>
            <person name="Komatsu S."/>
            <person name="Koyanagi K.O."/>
            <person name="Kubooka H."/>
            <person name="Lieberherr D."/>
            <person name="Lin Y.C."/>
            <person name="Lonsdale D."/>
            <person name="Matsumoto T."/>
            <person name="Matsuya A."/>
            <person name="McCombie W.R."/>
            <person name="Messing J."/>
            <person name="Miyao A."/>
            <person name="Mulder N."/>
            <person name="Nagamura Y."/>
            <person name="Nam J."/>
            <person name="Namiki N."/>
            <person name="Numa H."/>
            <person name="Nurimoto S."/>
            <person name="O'donovan C."/>
            <person name="Ohyanagi H."/>
            <person name="Okido T."/>
            <person name="Oota S."/>
            <person name="Osato N."/>
            <person name="Palmer L.E."/>
            <person name="Quetier F."/>
            <person name="Raghuvanshi S."/>
            <person name="Saichi N."/>
            <person name="Sakai H."/>
            <person name="Sakai Y."/>
            <person name="Sakata K."/>
            <person name="Sakurai T."/>
            <person name="Sato F."/>
            <person name="Sato Y."/>
            <person name="Schoof H."/>
            <person name="Seki M."/>
            <person name="Shibata M."/>
            <person name="Shimizu Y."/>
            <person name="Shinozaki K."/>
            <person name="Shinso Y."/>
            <person name="Singh N.K."/>
            <person name="Smith-White B."/>
            <person name="Takeda J."/>
            <person name="Tanino M."/>
            <person name="Tatusova T."/>
            <person name="Thongjuea S."/>
            <person name="Todokoro F."/>
            <person name="Tsugane M."/>
            <person name="Tyagi A.K."/>
            <person name="Vanavichit A."/>
            <person name="Wang A."/>
            <person name="Wing R.A."/>
            <person name="Yamaguchi K."/>
            <person name="Yamamoto M."/>
            <person name="Yamamoto N."/>
            <person name="Yu Y."/>
            <person name="Zhang H."/>
            <person name="Zhao Q."/>
            <person name="Higo K."/>
            <person name="Burr B."/>
            <person name="Gojobori T."/>
            <person name="Sasaki T."/>
        </authorList>
    </citation>
    <scope>NUCLEOTIDE SEQUENCE</scope>
</reference>
<name>C7J474_ORYSJ</name>
<gene>
    <name evidence="3" type="ordered locus">Os06g0510200</name>
    <name evidence="2" type="ORF">OSJNBb0071G09.21</name>
</gene>
<evidence type="ECO:0000313" key="3">
    <source>
        <dbReference type="EMBL" id="BAH93542.1"/>
    </source>
</evidence>
<evidence type="ECO:0000256" key="1">
    <source>
        <dbReference type="SAM" id="MobiDB-lite"/>
    </source>
</evidence>
<dbReference type="EMBL" id="AP005929">
    <property type="protein sequence ID" value="BAD62231.1"/>
    <property type="molecule type" value="Genomic_DNA"/>
</dbReference>
<reference evidence="3" key="7">
    <citation type="submission" date="2012-08" db="EMBL/GenBank/DDBJ databases">
        <title>Oryza sativa nipponbare(GA3) genomic DNA, chromosome 6.</title>
        <authorList>
            <consortium name="IRGSP(International Rice Genome Sequencing Project)"/>
        </authorList>
    </citation>
    <scope>NUCLEOTIDE SEQUENCE</scope>
</reference>
<dbReference type="Proteomes" id="UP000000763">
    <property type="component" value="Chromosome 6"/>
</dbReference>
<reference evidence="2" key="1">
    <citation type="submission" date="2002-11" db="EMBL/GenBank/DDBJ databases">
        <title>Oryza sativa nipponbare(GA3) genomic DNA, chromosome 6, BAC clone:OSJNBb0071G09.</title>
        <authorList>
            <person name="Sasaki T."/>
            <person name="Matsumoto T."/>
            <person name="Katayose Y."/>
        </authorList>
    </citation>
    <scope>NUCLEOTIDE SEQUENCE</scope>
</reference>
<dbReference type="AlphaFoldDB" id="C7J474"/>
<reference evidence="3" key="3">
    <citation type="journal article" date="2006" name="Nucleic Acids Res.">
        <title>The Rice Annotation Project Database (RAP-DB): hub for Oryza sativa ssp. japonica genome information.</title>
        <authorList>
            <person name="Ohyanagi H."/>
            <person name="Tanaka T."/>
            <person name="Sakai H."/>
            <person name="Shigemoto Y."/>
            <person name="Yamaguchi K."/>
            <person name="Habara T."/>
            <person name="Fujii Y."/>
            <person name="Antonio B.A."/>
            <person name="Nagamura Y."/>
            <person name="Imanishi T."/>
            <person name="Ikeo K."/>
            <person name="Itoh T."/>
            <person name="Gojobori T."/>
            <person name="Sasaki T."/>
        </authorList>
    </citation>
    <scope>NUCLEOTIDE SEQUENCE</scope>
</reference>
<reference evidence="4" key="6">
    <citation type="journal article" date="2008" name="Nucleic Acids Res.">
        <title>The rice annotation project database (RAP-DB): 2008 update.</title>
        <authorList>
            <consortium name="The rice annotation project (RAP)"/>
        </authorList>
    </citation>
    <scope>GENOME REANNOTATION</scope>
    <source>
        <strain evidence="4">cv. Nipponbare</strain>
    </source>
</reference>
<protein>
    <submittedName>
        <fullName evidence="3">Os06g0510200 protein</fullName>
    </submittedName>
</protein>
<dbReference type="OMA" id="RTASHMG"/>
<reference evidence="3 4" key="2">
    <citation type="journal article" date="2005" name="Nature">
        <title>The map-based sequence of the rice genome.</title>
        <authorList>
            <consortium name="International rice genome sequencing project (IRGSP)"/>
            <person name="Matsumoto T."/>
            <person name="Wu J."/>
            <person name="Kanamori H."/>
            <person name="Katayose Y."/>
            <person name="Fujisawa M."/>
            <person name="Namiki N."/>
            <person name="Mizuno H."/>
            <person name="Yamamoto K."/>
            <person name="Antonio B.A."/>
            <person name="Baba T."/>
            <person name="Sakata K."/>
            <person name="Nagamura Y."/>
            <person name="Aoki H."/>
            <person name="Arikawa K."/>
            <person name="Arita K."/>
            <person name="Bito T."/>
            <person name="Chiden Y."/>
            <person name="Fujitsuka N."/>
            <person name="Fukunaka R."/>
            <person name="Hamada M."/>
            <person name="Harada C."/>
            <person name="Hayashi A."/>
            <person name="Hijishita S."/>
            <person name="Honda M."/>
            <person name="Hosokawa S."/>
            <person name="Ichikawa Y."/>
            <person name="Idonuma A."/>
            <person name="Iijima M."/>
            <person name="Ikeda M."/>
            <person name="Ikeno M."/>
            <person name="Ito K."/>
            <person name="Ito S."/>
            <person name="Ito T."/>
            <person name="Ito Y."/>
            <person name="Ito Y."/>
            <person name="Iwabuchi A."/>
            <person name="Kamiya K."/>
            <person name="Karasawa W."/>
            <person name="Kurita K."/>
            <person name="Katagiri S."/>
            <person name="Kikuta A."/>
            <person name="Kobayashi H."/>
            <person name="Kobayashi N."/>
            <person name="Machita K."/>
            <person name="Maehara T."/>
            <person name="Masukawa M."/>
            <person name="Mizubayashi T."/>
            <person name="Mukai Y."/>
            <person name="Nagasaki H."/>
            <person name="Nagata Y."/>
            <person name="Naito S."/>
            <person name="Nakashima M."/>
            <person name="Nakama Y."/>
            <person name="Nakamichi Y."/>
            <person name="Nakamura M."/>
            <person name="Meguro A."/>
            <person name="Negishi M."/>
            <person name="Ohta I."/>
            <person name="Ohta T."/>
            <person name="Okamoto M."/>
            <person name="Ono N."/>
            <person name="Saji S."/>
            <person name="Sakaguchi M."/>
            <person name="Sakai K."/>
            <person name="Shibata M."/>
            <person name="Shimokawa T."/>
            <person name="Song J."/>
            <person name="Takazaki Y."/>
            <person name="Terasawa K."/>
            <person name="Tsugane M."/>
            <person name="Tsuji K."/>
            <person name="Ueda S."/>
            <person name="Waki K."/>
            <person name="Yamagata H."/>
            <person name="Yamamoto M."/>
            <person name="Yamamoto S."/>
            <person name="Yamane H."/>
            <person name="Yoshiki S."/>
            <person name="Yoshihara R."/>
            <person name="Yukawa K."/>
            <person name="Zhong H."/>
            <person name="Yano M."/>
            <person name="Yuan Q."/>
            <person name="Ouyang S."/>
            <person name="Liu J."/>
            <person name="Jones K.M."/>
            <person name="Gansberger K."/>
            <person name="Moffat K."/>
            <person name="Hill J."/>
            <person name="Bera J."/>
            <person name="Fadrosh D."/>
            <person name="Jin S."/>
            <person name="Johri S."/>
            <person name="Kim M."/>
            <person name="Overton L."/>
            <person name="Reardon M."/>
            <person name="Tsitrin T."/>
            <person name="Vuong H."/>
            <person name="Weaver B."/>
            <person name="Ciecko A."/>
            <person name="Tallon L."/>
            <person name="Jackson J."/>
            <person name="Pai G."/>
            <person name="Aken S.V."/>
            <person name="Utterback T."/>
            <person name="Reidmuller S."/>
            <person name="Feldblyum T."/>
            <person name="Hsiao J."/>
            <person name="Zismann V."/>
            <person name="Iobst S."/>
            <person name="de Vazeille A.R."/>
            <person name="Buell C.R."/>
            <person name="Ying K."/>
            <person name="Li Y."/>
            <person name="Lu T."/>
            <person name="Huang Y."/>
            <person name="Zhao Q."/>
            <person name="Feng Q."/>
            <person name="Zhang L."/>
            <person name="Zhu J."/>
            <person name="Weng Q."/>
            <person name="Mu J."/>
            <person name="Lu Y."/>
            <person name="Fan D."/>
            <person name="Liu Y."/>
            <person name="Guan J."/>
            <person name="Zhang Y."/>
            <person name="Yu S."/>
            <person name="Liu X."/>
            <person name="Zhang Y."/>
            <person name="Hong G."/>
            <person name="Han B."/>
            <person name="Choisne N."/>
            <person name="Demange N."/>
            <person name="Orjeda G."/>
            <person name="Samain S."/>
            <person name="Cattolico L."/>
            <person name="Pelletier E."/>
            <person name="Couloux A."/>
            <person name="Segurens B."/>
            <person name="Wincker P."/>
            <person name="D'Hont A."/>
            <person name="Scarpelli C."/>
            <person name="Weissenbach J."/>
            <person name="Salanoubat M."/>
            <person name="Quetier F."/>
            <person name="Yu Y."/>
            <person name="Kim H.R."/>
            <person name="Rambo T."/>
            <person name="Currie J."/>
            <person name="Collura K."/>
            <person name="Luo M."/>
            <person name="Yang T."/>
            <person name="Ammiraju J.S.S."/>
            <person name="Engler F."/>
            <person name="Soderlund C."/>
            <person name="Wing R.A."/>
            <person name="Palmer L.E."/>
            <person name="de la Bastide M."/>
            <person name="Spiegel L."/>
            <person name="Nascimento L."/>
            <person name="Zutavern T."/>
            <person name="O'Shaughnessy A."/>
            <person name="Dike S."/>
            <person name="Dedhia N."/>
            <person name="Preston R."/>
            <person name="Balija V."/>
            <person name="McCombie W.R."/>
            <person name="Chow T."/>
            <person name="Chen H."/>
            <person name="Chung M."/>
            <person name="Chen C."/>
            <person name="Shaw J."/>
            <person name="Wu H."/>
            <person name="Hsiao K."/>
            <person name="Chao Y."/>
            <person name="Chu M."/>
            <person name="Cheng C."/>
            <person name="Hour A."/>
            <person name="Lee P."/>
            <person name="Lin S."/>
            <person name="Lin Y."/>
            <person name="Liou J."/>
            <person name="Liu S."/>
            <person name="Hsing Y."/>
            <person name="Raghuvanshi S."/>
            <person name="Mohanty A."/>
            <person name="Bharti A.K."/>
            <person name="Gaur A."/>
            <person name="Gupta V."/>
            <person name="Kumar D."/>
            <person name="Ravi V."/>
            <person name="Vij S."/>
            <person name="Kapur A."/>
            <person name="Khurana P."/>
            <person name="Khurana P."/>
            <person name="Khurana J.P."/>
            <person name="Tyagi A.K."/>
            <person name="Gaikwad K."/>
            <person name="Singh A."/>
            <person name="Dalal V."/>
            <person name="Srivastava S."/>
            <person name="Dixit A."/>
            <person name="Pal A.K."/>
            <person name="Ghazi I.A."/>
            <person name="Yadav M."/>
            <person name="Pandit A."/>
            <person name="Bhargava A."/>
            <person name="Sureshbabu K."/>
            <person name="Batra K."/>
            <person name="Sharma T.R."/>
            <person name="Mohapatra T."/>
            <person name="Singh N.K."/>
            <person name="Messing J."/>
            <person name="Nelson A.B."/>
            <person name="Fuks G."/>
            <person name="Kavchok S."/>
            <person name="Keizer G."/>
            <person name="Linton E."/>
            <person name="Llaca V."/>
            <person name="Song R."/>
            <person name="Tanyolac B."/>
            <person name="Young S."/>
            <person name="Ho-Il K."/>
            <person name="Hahn J.H."/>
            <person name="Sangsakoo G."/>
            <person name="Vanavichit A."/>
            <person name="de Mattos Luiz.A.T."/>
            <person name="Zimmer P.D."/>
            <person name="Malone G."/>
            <person name="Dellagostin O."/>
            <person name="de Oliveira A.C."/>
            <person name="Bevan M."/>
            <person name="Bancroft I."/>
            <person name="Minx P."/>
            <person name="Cordum H."/>
            <person name="Wilson R."/>
            <person name="Cheng Z."/>
            <person name="Jin W."/>
            <person name="Jiang J."/>
            <person name="Leong S.A."/>
            <person name="Iwama H."/>
            <person name="Gojobori T."/>
            <person name="Itoh T."/>
            <person name="Niimura Y."/>
            <person name="Fujii Y."/>
            <person name="Habara T."/>
            <person name="Sakai H."/>
            <person name="Sato Y."/>
            <person name="Wilson G."/>
            <person name="Kumar K."/>
            <person name="McCouch S."/>
            <person name="Juretic N."/>
            <person name="Hoen D."/>
            <person name="Wright S."/>
            <person name="Bruskiewich R."/>
            <person name="Bureau T."/>
            <person name="Miyao A."/>
            <person name="Hirochika H."/>
            <person name="Nishikawa T."/>
            <person name="Kadowaki K."/>
            <person name="Sugiura M."/>
            <person name="Burr B."/>
            <person name="Sasaki T."/>
        </authorList>
    </citation>
    <scope>NUCLEOTIDE SEQUENCE [LARGE SCALE GENOMIC DNA]</scope>
    <source>
        <strain evidence="4">cv. Nipponbare</strain>
    </source>
</reference>
<feature type="region of interest" description="Disordered" evidence="1">
    <location>
        <begin position="205"/>
        <end position="234"/>
    </location>
</feature>